<dbReference type="AlphaFoldDB" id="A0A3R7QKS6"/>
<protein>
    <submittedName>
        <fullName evidence="2">Uncharacterized protein</fullName>
    </submittedName>
</protein>
<evidence type="ECO:0000313" key="3">
    <source>
        <dbReference type="Proteomes" id="UP000283509"/>
    </source>
</evidence>
<sequence>MMSFKQWLALLGIYTIYMLIGAAVFISLEKDNELAGREELRDLKGRVIDFVSGLDNESRPAAEVVFEDVGDVCGHDFLTAKDDAPLTWGAAPFGLPLRSPELGLAL</sequence>
<dbReference type="OrthoDB" id="297496at2759"/>
<evidence type="ECO:0000313" key="2">
    <source>
        <dbReference type="EMBL" id="ROT70574.1"/>
    </source>
</evidence>
<dbReference type="Gene3D" id="1.10.287.70">
    <property type="match status" value="1"/>
</dbReference>
<dbReference type="EMBL" id="QCYY01002412">
    <property type="protein sequence ID" value="ROT70574.1"/>
    <property type="molecule type" value="Genomic_DNA"/>
</dbReference>
<organism evidence="2 3">
    <name type="scientific">Penaeus vannamei</name>
    <name type="common">Whiteleg shrimp</name>
    <name type="synonym">Litopenaeus vannamei</name>
    <dbReference type="NCBI Taxonomy" id="6689"/>
    <lineage>
        <taxon>Eukaryota</taxon>
        <taxon>Metazoa</taxon>
        <taxon>Ecdysozoa</taxon>
        <taxon>Arthropoda</taxon>
        <taxon>Crustacea</taxon>
        <taxon>Multicrustacea</taxon>
        <taxon>Malacostraca</taxon>
        <taxon>Eumalacostraca</taxon>
        <taxon>Eucarida</taxon>
        <taxon>Decapoda</taxon>
        <taxon>Dendrobranchiata</taxon>
        <taxon>Penaeoidea</taxon>
        <taxon>Penaeidae</taxon>
        <taxon>Penaeus</taxon>
    </lineage>
</organism>
<proteinExistence type="predicted"/>
<keyword evidence="1" id="KW-0812">Transmembrane</keyword>
<feature type="transmembrane region" description="Helical" evidence="1">
    <location>
        <begin position="6"/>
        <end position="28"/>
    </location>
</feature>
<gene>
    <name evidence="2" type="ORF">C7M84_011181</name>
</gene>
<dbReference type="Proteomes" id="UP000283509">
    <property type="component" value="Unassembled WGS sequence"/>
</dbReference>
<keyword evidence="1" id="KW-1133">Transmembrane helix</keyword>
<accession>A0A3R7QKS6</accession>
<reference evidence="2 3" key="2">
    <citation type="submission" date="2019-01" db="EMBL/GenBank/DDBJ databases">
        <title>The decoding of complex shrimp genome reveals the adaptation for benthos swimmer, frequently molting mechanism and breeding impact on genome.</title>
        <authorList>
            <person name="Sun Y."/>
            <person name="Gao Y."/>
            <person name="Yu Y."/>
        </authorList>
    </citation>
    <scope>NUCLEOTIDE SEQUENCE [LARGE SCALE GENOMIC DNA]</scope>
    <source>
        <tissue evidence="2">Muscle</tissue>
    </source>
</reference>
<keyword evidence="1" id="KW-0472">Membrane</keyword>
<keyword evidence="3" id="KW-1185">Reference proteome</keyword>
<evidence type="ECO:0000256" key="1">
    <source>
        <dbReference type="SAM" id="Phobius"/>
    </source>
</evidence>
<reference evidence="2 3" key="1">
    <citation type="submission" date="2018-04" db="EMBL/GenBank/DDBJ databases">
        <authorList>
            <person name="Zhang X."/>
            <person name="Yuan J."/>
            <person name="Li F."/>
            <person name="Xiang J."/>
        </authorList>
    </citation>
    <scope>NUCLEOTIDE SEQUENCE [LARGE SCALE GENOMIC DNA]</scope>
    <source>
        <tissue evidence="2">Muscle</tissue>
    </source>
</reference>
<name>A0A3R7QKS6_PENVA</name>
<comment type="caution">
    <text evidence="2">The sequence shown here is derived from an EMBL/GenBank/DDBJ whole genome shotgun (WGS) entry which is preliminary data.</text>
</comment>